<dbReference type="AlphaFoldDB" id="A0A5E4N398"/>
<dbReference type="PROSITE" id="PS00107">
    <property type="entry name" value="PROTEIN_KINASE_ATP"/>
    <property type="match status" value="1"/>
</dbReference>
<dbReference type="EMBL" id="CABPRJ010001449">
    <property type="protein sequence ID" value="VVC37577.1"/>
    <property type="molecule type" value="Genomic_DNA"/>
</dbReference>
<dbReference type="InterPro" id="IPR017441">
    <property type="entry name" value="Protein_kinase_ATP_BS"/>
</dbReference>
<keyword evidence="4" id="KW-1185">Reference proteome</keyword>
<organism evidence="3 4">
    <name type="scientific">Cinara cedri</name>
    <dbReference type="NCBI Taxonomy" id="506608"/>
    <lineage>
        <taxon>Eukaryota</taxon>
        <taxon>Metazoa</taxon>
        <taxon>Ecdysozoa</taxon>
        <taxon>Arthropoda</taxon>
        <taxon>Hexapoda</taxon>
        <taxon>Insecta</taxon>
        <taxon>Pterygota</taxon>
        <taxon>Neoptera</taxon>
        <taxon>Paraneoptera</taxon>
        <taxon>Hemiptera</taxon>
        <taxon>Sternorrhyncha</taxon>
        <taxon>Aphidomorpha</taxon>
        <taxon>Aphidoidea</taxon>
        <taxon>Aphididae</taxon>
        <taxon>Lachninae</taxon>
        <taxon>Cinara</taxon>
    </lineage>
</organism>
<reference evidence="3 4" key="1">
    <citation type="submission" date="2019-08" db="EMBL/GenBank/DDBJ databases">
        <authorList>
            <person name="Alioto T."/>
            <person name="Alioto T."/>
            <person name="Gomez Garrido J."/>
        </authorList>
    </citation>
    <scope>NUCLEOTIDE SEQUENCE [LARGE SCALE GENOMIC DNA]</scope>
</reference>
<dbReference type="GO" id="GO:0005524">
    <property type="term" value="F:ATP binding"/>
    <property type="evidence" value="ECO:0007669"/>
    <property type="project" value="UniProtKB-UniRule"/>
</dbReference>
<dbReference type="OrthoDB" id="6575268at2759"/>
<dbReference type="PROSITE" id="PS50011">
    <property type="entry name" value="PROTEIN_KINASE_DOM"/>
    <property type="match status" value="1"/>
</dbReference>
<evidence type="ECO:0000259" key="2">
    <source>
        <dbReference type="PROSITE" id="PS50011"/>
    </source>
</evidence>
<dbReference type="Pfam" id="PF00069">
    <property type="entry name" value="Pkinase"/>
    <property type="match status" value="1"/>
</dbReference>
<keyword evidence="1" id="KW-0067">ATP-binding</keyword>
<evidence type="ECO:0000256" key="1">
    <source>
        <dbReference type="PROSITE-ProRule" id="PRU10141"/>
    </source>
</evidence>
<feature type="binding site" evidence="1">
    <location>
        <position position="58"/>
    </location>
    <ligand>
        <name>ATP</name>
        <dbReference type="ChEBI" id="CHEBI:30616"/>
    </ligand>
</feature>
<dbReference type="SMART" id="SM00220">
    <property type="entry name" value="S_TKc"/>
    <property type="match status" value="1"/>
</dbReference>
<proteinExistence type="predicted"/>
<dbReference type="InterPro" id="IPR000719">
    <property type="entry name" value="Prot_kinase_dom"/>
</dbReference>
<dbReference type="Proteomes" id="UP000325440">
    <property type="component" value="Unassembled WGS sequence"/>
</dbReference>
<dbReference type="SUPFAM" id="SSF56112">
    <property type="entry name" value="Protein kinase-like (PK-like)"/>
    <property type="match status" value="1"/>
</dbReference>
<accession>A0A5E4N398</accession>
<dbReference type="PANTHER" id="PTHR11909">
    <property type="entry name" value="CASEIN KINASE-RELATED"/>
    <property type="match status" value="1"/>
</dbReference>
<gene>
    <name evidence="3" type="ORF">CINCED_3A017479</name>
</gene>
<name>A0A5E4N398_9HEMI</name>
<keyword evidence="3" id="KW-0808">Transferase</keyword>
<keyword evidence="3" id="KW-0418">Kinase</keyword>
<feature type="domain" description="Protein kinase" evidence="2">
    <location>
        <begin position="29"/>
        <end position="328"/>
    </location>
</feature>
<sequence>MKINFPNEIAKNNDHILTLNGGLEGKFVFNTNDCIGKGNYGKIFTGRDMYTYEEVAIKMEHITSMELFKEHRNYRIIGTGQRFHNVHGFPTIYYLGNLGLKYTAMAMELLGPSLNELFIRCGCIFSLKTVLMIADQMITRIEFMHDCKLVHRDLKPENLAIGRTQQTLPYKESMENTIYLIDLGMAKEYVDPVSGMHIPFSRQAGVFGTYQFMSANSHENIEQSRKDDLEVLGYILLFFVNGTLPWIKYLENENSMDLDKCGEMKRTISIKNLCDGLPEEFAIYFDYVRKMDFFEEPDYERLRLMFYTLYKQNEFPEDHIFDWSAEAD</sequence>
<dbReference type="Gene3D" id="1.10.510.10">
    <property type="entry name" value="Transferase(Phosphotransferase) domain 1"/>
    <property type="match status" value="1"/>
</dbReference>
<protein>
    <submittedName>
        <fullName evidence="3">Protein kinase domain,Protein kinase-like domain,Protein kinase, ATP binding site</fullName>
    </submittedName>
</protein>
<dbReference type="GO" id="GO:0004672">
    <property type="term" value="F:protein kinase activity"/>
    <property type="evidence" value="ECO:0007669"/>
    <property type="project" value="InterPro"/>
</dbReference>
<keyword evidence="1" id="KW-0547">Nucleotide-binding</keyword>
<dbReference type="InterPro" id="IPR050235">
    <property type="entry name" value="CK1_Ser-Thr_kinase"/>
</dbReference>
<evidence type="ECO:0000313" key="3">
    <source>
        <dbReference type="EMBL" id="VVC37577.1"/>
    </source>
</evidence>
<evidence type="ECO:0000313" key="4">
    <source>
        <dbReference type="Proteomes" id="UP000325440"/>
    </source>
</evidence>
<dbReference type="CDD" id="cd14016">
    <property type="entry name" value="STKc_CK1"/>
    <property type="match status" value="1"/>
</dbReference>
<dbReference type="InterPro" id="IPR011009">
    <property type="entry name" value="Kinase-like_dom_sf"/>
</dbReference>